<dbReference type="AlphaFoldDB" id="A0A060CP63"/>
<protein>
    <submittedName>
        <fullName evidence="1">CAZy families GT2 protein</fullName>
    </submittedName>
</protein>
<sequence>MLAGIAVAKETRQIRKNTRVTARLPAVVSFSDGNELGTHTLDLS</sequence>
<accession>A0A060CP63</accession>
<reference evidence="1" key="1">
    <citation type="journal article" date="2013" name="Environ. Microbiol.">
        <title>Seasonally variable intestinal metagenomes of the red palm weevil (Rhynchophorus ferrugineus).</title>
        <authorList>
            <person name="Jia S."/>
            <person name="Zhang X."/>
            <person name="Zhang G."/>
            <person name="Yin A."/>
            <person name="Zhang S."/>
            <person name="Li F."/>
            <person name="Wang L."/>
            <person name="Zhao D."/>
            <person name="Yun Q."/>
            <person name="Tala"/>
            <person name="Wang J."/>
            <person name="Sun G."/>
            <person name="Baabdullah M."/>
            <person name="Yu X."/>
            <person name="Hu S."/>
            <person name="Al-Mssallem I.S."/>
            <person name="Yu J."/>
        </authorList>
    </citation>
    <scope>NUCLEOTIDE SEQUENCE</scope>
</reference>
<dbReference type="Gene3D" id="2.40.10.220">
    <property type="entry name" value="predicted glycosyltransferase like domains"/>
    <property type="match status" value="1"/>
</dbReference>
<organism evidence="1">
    <name type="scientific">uncultured Proteus sp</name>
    <dbReference type="NCBI Taxonomy" id="368002"/>
    <lineage>
        <taxon>Bacteria</taxon>
        <taxon>Pseudomonadati</taxon>
        <taxon>Pseudomonadota</taxon>
        <taxon>Gammaproteobacteria</taxon>
        <taxon>Enterobacterales</taxon>
        <taxon>Morganellaceae</taxon>
        <taxon>Proteus</taxon>
        <taxon>environmental samples</taxon>
    </lineage>
</organism>
<feature type="non-terminal residue" evidence="1">
    <location>
        <position position="44"/>
    </location>
</feature>
<proteinExistence type="predicted"/>
<name>A0A060CP63_9GAMM</name>
<evidence type="ECO:0000313" key="1">
    <source>
        <dbReference type="EMBL" id="AIA94696.1"/>
    </source>
</evidence>
<dbReference type="EMBL" id="KF127342">
    <property type="protein sequence ID" value="AIA94696.1"/>
    <property type="molecule type" value="Genomic_DNA"/>
</dbReference>